<feature type="domain" description="Capsule synthesis protein CapA" evidence="2">
    <location>
        <begin position="96"/>
        <end position="341"/>
    </location>
</feature>
<dbReference type="AlphaFoldDB" id="A0A3D8GNU9"/>
<dbReference type="SUPFAM" id="SSF56300">
    <property type="entry name" value="Metallo-dependent phosphatases"/>
    <property type="match status" value="1"/>
</dbReference>
<dbReference type="SMART" id="SM00854">
    <property type="entry name" value="PGA_cap"/>
    <property type="match status" value="1"/>
</dbReference>
<comment type="caution">
    <text evidence="3">The sequence shown here is derived from an EMBL/GenBank/DDBJ whole genome shotgun (WGS) entry which is preliminary data.</text>
</comment>
<evidence type="ECO:0000313" key="3">
    <source>
        <dbReference type="EMBL" id="RDU35849.1"/>
    </source>
</evidence>
<dbReference type="PANTHER" id="PTHR33393">
    <property type="entry name" value="POLYGLUTAMINE SYNTHESIS ACCESSORY PROTEIN RV0574C-RELATED"/>
    <property type="match status" value="1"/>
</dbReference>
<dbReference type="Pfam" id="PF09587">
    <property type="entry name" value="PGA_cap"/>
    <property type="match status" value="1"/>
</dbReference>
<evidence type="ECO:0000256" key="1">
    <source>
        <dbReference type="ARBA" id="ARBA00005662"/>
    </source>
</evidence>
<dbReference type="Proteomes" id="UP000257144">
    <property type="component" value="Unassembled WGS sequence"/>
</dbReference>
<gene>
    <name evidence="3" type="ORF">DRW41_17105</name>
</gene>
<dbReference type="Gene3D" id="3.60.21.10">
    <property type="match status" value="1"/>
</dbReference>
<proteinExistence type="inferred from homology"/>
<keyword evidence="4" id="KW-1185">Reference proteome</keyword>
<dbReference type="InterPro" id="IPR052169">
    <property type="entry name" value="CW_Biosynth-Accessory"/>
</dbReference>
<dbReference type="EMBL" id="QNQT01000008">
    <property type="protein sequence ID" value="RDU35849.1"/>
    <property type="molecule type" value="Genomic_DNA"/>
</dbReference>
<evidence type="ECO:0000313" key="4">
    <source>
        <dbReference type="Proteomes" id="UP000257144"/>
    </source>
</evidence>
<dbReference type="PANTHER" id="PTHR33393:SF12">
    <property type="entry name" value="CAPSULE BIOSYNTHESIS PROTEIN CAPA"/>
    <property type="match status" value="1"/>
</dbReference>
<dbReference type="CDD" id="cd07381">
    <property type="entry name" value="MPP_CapA"/>
    <property type="match status" value="1"/>
</dbReference>
<name>A0A3D8GNU9_9BACI</name>
<dbReference type="InterPro" id="IPR019079">
    <property type="entry name" value="Capsule_synth_CapA"/>
</dbReference>
<evidence type="ECO:0000259" key="2">
    <source>
        <dbReference type="SMART" id="SM00854"/>
    </source>
</evidence>
<dbReference type="InterPro" id="IPR029052">
    <property type="entry name" value="Metallo-depent_PP-like"/>
</dbReference>
<comment type="similarity">
    <text evidence="1">Belongs to the CapA family.</text>
</comment>
<accession>A0A3D8GNU9</accession>
<protein>
    <submittedName>
        <fullName evidence="3">CapA family protein</fullName>
    </submittedName>
</protein>
<sequence length="419" mass="46703">MVMLYIFCLFIKKYSEMQYATTYNKSLCFTLKIFCLTGGFPVKEFRIDTKLMAAVTVLAVFLTACSTQKPETMPAPTLHKDRQFAGAAKEIVETATVGAIGDILIHDHVYNDAKTANGYDFNPMFEPVKGMLQAPDILTANQESPVGGTELGVSSYPNFNSPFELSEAVMKAGVDIVSTANNHALDKGFRGINAQIGNFNKIGLPFTGTAANKESREKITVLTRNGIRLAFLSYTYGTNGIPIPRGMEFAVNLIDRELMKKDIERAKRISDAVIVSVHWGNEYQRIPTNEQKSLAAFLADQGVDIIFGSHPHVLQPMEWIKRKDGKRTFVVYSLGNFLSAQIGDYKDIGGLVTLKLTKTVNDEGTKVEVGPPSFQPTFVYRKNRRDFRVIPIEKAGQYGISNAKKMNEETLIHMNQWLR</sequence>
<reference evidence="3 4" key="1">
    <citation type="submission" date="2018-07" db="EMBL/GenBank/DDBJ databases">
        <title>Bacillus sp. YLB-04 draft genome sequence.</title>
        <authorList>
            <person name="Yu L."/>
            <person name="Tang X."/>
        </authorList>
    </citation>
    <scope>NUCLEOTIDE SEQUENCE [LARGE SCALE GENOMIC DNA]</scope>
    <source>
        <strain evidence="3 4">YLB-04</strain>
    </source>
</reference>
<organism evidence="3 4">
    <name type="scientific">Neobacillus piezotolerans</name>
    <dbReference type="NCBI Taxonomy" id="2259171"/>
    <lineage>
        <taxon>Bacteria</taxon>
        <taxon>Bacillati</taxon>
        <taxon>Bacillota</taxon>
        <taxon>Bacilli</taxon>
        <taxon>Bacillales</taxon>
        <taxon>Bacillaceae</taxon>
        <taxon>Neobacillus</taxon>
    </lineage>
</organism>